<dbReference type="GO" id="GO:0003723">
    <property type="term" value="F:RNA binding"/>
    <property type="evidence" value="ECO:0007669"/>
    <property type="project" value="UniProtKB-UniRule"/>
</dbReference>
<proteinExistence type="inferred from homology"/>
<keyword evidence="4 8" id="KW-0540">Nuclease</keyword>
<gene>
    <name evidence="12" type="ORF">KFE25_010943</name>
</gene>
<keyword evidence="13" id="KW-1185">Reference proteome</keyword>
<dbReference type="InterPro" id="IPR012337">
    <property type="entry name" value="RNaseH-like_sf"/>
</dbReference>
<evidence type="ECO:0000256" key="2">
    <source>
        <dbReference type="ARBA" id="ARBA00001946"/>
    </source>
</evidence>
<evidence type="ECO:0000313" key="13">
    <source>
        <dbReference type="Proteomes" id="UP000751190"/>
    </source>
</evidence>
<dbReference type="InterPro" id="IPR024567">
    <property type="entry name" value="RNase_HII/HIII_dom"/>
</dbReference>
<comment type="similarity">
    <text evidence="3">Belongs to the RNase HII family. Eukaryotic subfamily.</text>
</comment>
<dbReference type="FunFam" id="3.30.420.10:FF:000016">
    <property type="entry name" value="Ribonuclease"/>
    <property type="match status" value="1"/>
</dbReference>
<feature type="binding site" evidence="8">
    <location>
        <position position="35"/>
    </location>
    <ligand>
        <name>a divalent metal cation</name>
        <dbReference type="ChEBI" id="CHEBI:60240"/>
    </ligand>
</feature>
<dbReference type="EC" id="3.1.26.4" evidence="9"/>
<evidence type="ECO:0000256" key="9">
    <source>
        <dbReference type="RuleBase" id="RU003515"/>
    </source>
</evidence>
<evidence type="ECO:0000256" key="8">
    <source>
        <dbReference type="PROSITE-ProRule" id="PRU01319"/>
    </source>
</evidence>
<feature type="region of interest" description="Disordered" evidence="10">
    <location>
        <begin position="258"/>
        <end position="280"/>
    </location>
</feature>
<evidence type="ECO:0000313" key="12">
    <source>
        <dbReference type="EMBL" id="KAG8459894.1"/>
    </source>
</evidence>
<evidence type="ECO:0000256" key="4">
    <source>
        <dbReference type="ARBA" id="ARBA00022722"/>
    </source>
</evidence>
<dbReference type="Gene3D" id="3.30.420.10">
    <property type="entry name" value="Ribonuclease H-like superfamily/Ribonuclease H"/>
    <property type="match status" value="1"/>
</dbReference>
<comment type="cofactor">
    <cofactor evidence="8">
        <name>Mn(2+)</name>
        <dbReference type="ChEBI" id="CHEBI:29035"/>
    </cofactor>
    <cofactor evidence="8">
        <name>Mg(2+)</name>
        <dbReference type="ChEBI" id="CHEBI:18420"/>
    </cofactor>
    <text evidence="8">Manganese or magnesium. Binds 1 divalent metal ion per monomer in the absence of substrate. May bind a second metal ion after substrate binding.</text>
</comment>
<dbReference type="GO" id="GO:0032299">
    <property type="term" value="C:ribonuclease H2 complex"/>
    <property type="evidence" value="ECO:0007669"/>
    <property type="project" value="TreeGrafter"/>
</dbReference>
<keyword evidence="5 8" id="KW-0479">Metal-binding</keyword>
<dbReference type="CDD" id="cd07181">
    <property type="entry name" value="RNase_HII_eukaryota_like"/>
    <property type="match status" value="1"/>
</dbReference>
<accession>A0A8J6C447</accession>
<dbReference type="SUPFAM" id="SSF53098">
    <property type="entry name" value="Ribonuclease H-like"/>
    <property type="match status" value="1"/>
</dbReference>
<dbReference type="EMBL" id="JAGTXO010000036">
    <property type="protein sequence ID" value="KAG8459894.1"/>
    <property type="molecule type" value="Genomic_DNA"/>
</dbReference>
<dbReference type="GO" id="GO:0043137">
    <property type="term" value="P:DNA replication, removal of RNA primer"/>
    <property type="evidence" value="ECO:0007669"/>
    <property type="project" value="TreeGrafter"/>
</dbReference>
<dbReference type="OMA" id="REECRFF"/>
<evidence type="ECO:0000256" key="3">
    <source>
        <dbReference type="ARBA" id="ARBA00007058"/>
    </source>
</evidence>
<comment type="caution">
    <text evidence="12">The sequence shown here is derived from an EMBL/GenBank/DDBJ whole genome shotgun (WGS) entry which is preliminary data.</text>
</comment>
<dbReference type="Proteomes" id="UP000751190">
    <property type="component" value="Unassembled WGS sequence"/>
</dbReference>
<dbReference type="GO" id="GO:0006298">
    <property type="term" value="P:mismatch repair"/>
    <property type="evidence" value="ECO:0007669"/>
    <property type="project" value="TreeGrafter"/>
</dbReference>
<dbReference type="AlphaFoldDB" id="A0A8J6C447"/>
<dbReference type="InterPro" id="IPR023160">
    <property type="entry name" value="RNase_HII_hlx-loop-hlx_cap_dom"/>
</dbReference>
<evidence type="ECO:0000256" key="5">
    <source>
        <dbReference type="ARBA" id="ARBA00022723"/>
    </source>
</evidence>
<name>A0A8J6C447_DIALT</name>
<dbReference type="Gene3D" id="1.10.10.460">
    <property type="entry name" value="Ribonuclease hii. Domain 2"/>
    <property type="match status" value="1"/>
</dbReference>
<keyword evidence="7 8" id="KW-0378">Hydrolase</keyword>
<dbReference type="PANTHER" id="PTHR10954">
    <property type="entry name" value="RIBONUCLEASE H2 SUBUNIT A"/>
    <property type="match status" value="1"/>
</dbReference>
<feature type="domain" description="RNase H type-2" evidence="11">
    <location>
        <begin position="28"/>
        <end position="253"/>
    </location>
</feature>
<dbReference type="OrthoDB" id="7462577at2759"/>
<dbReference type="InterPro" id="IPR036397">
    <property type="entry name" value="RNaseH_sf"/>
</dbReference>
<dbReference type="NCBIfam" id="TIGR00729">
    <property type="entry name" value="ribonuclease HII"/>
    <property type="match status" value="1"/>
</dbReference>
<comment type="function">
    <text evidence="9">Endonuclease that specifically degrades the RNA of RNA-DNA hybrids.</text>
</comment>
<evidence type="ECO:0000256" key="6">
    <source>
        <dbReference type="ARBA" id="ARBA00022759"/>
    </source>
</evidence>
<feature type="binding site" evidence="8">
    <location>
        <position position="34"/>
    </location>
    <ligand>
        <name>a divalent metal cation</name>
        <dbReference type="ChEBI" id="CHEBI:60240"/>
    </ligand>
</feature>
<evidence type="ECO:0000256" key="10">
    <source>
        <dbReference type="SAM" id="MobiDB-lite"/>
    </source>
</evidence>
<dbReference type="GO" id="GO:0046872">
    <property type="term" value="F:metal ion binding"/>
    <property type="evidence" value="ECO:0007669"/>
    <property type="project" value="UniProtKB-KW"/>
</dbReference>
<keyword evidence="6 8" id="KW-0255">Endonuclease</keyword>
<organism evidence="12 13">
    <name type="scientific">Diacronema lutheri</name>
    <name type="common">Unicellular marine alga</name>
    <name type="synonym">Monochrysis lutheri</name>
    <dbReference type="NCBI Taxonomy" id="2081491"/>
    <lineage>
        <taxon>Eukaryota</taxon>
        <taxon>Haptista</taxon>
        <taxon>Haptophyta</taxon>
        <taxon>Pavlovophyceae</taxon>
        <taxon>Pavlovales</taxon>
        <taxon>Pavlovaceae</taxon>
        <taxon>Diacronema</taxon>
    </lineage>
</organism>
<dbReference type="Pfam" id="PF01351">
    <property type="entry name" value="RNase_HII"/>
    <property type="match status" value="1"/>
</dbReference>
<comment type="catalytic activity">
    <reaction evidence="1 8 9">
        <text>Endonucleolytic cleavage to 5'-phosphomonoester.</text>
        <dbReference type="EC" id="3.1.26.4"/>
    </reaction>
</comment>
<evidence type="ECO:0000256" key="7">
    <source>
        <dbReference type="ARBA" id="ARBA00022801"/>
    </source>
</evidence>
<dbReference type="InterPro" id="IPR001352">
    <property type="entry name" value="RNase_HII/HIII"/>
</dbReference>
<comment type="cofactor">
    <cofactor evidence="2">
        <name>Mg(2+)</name>
        <dbReference type="ChEBI" id="CHEBI:18420"/>
    </cofactor>
</comment>
<feature type="binding site" evidence="8">
    <location>
        <position position="144"/>
    </location>
    <ligand>
        <name>a divalent metal cation</name>
        <dbReference type="ChEBI" id="CHEBI:60240"/>
    </ligand>
</feature>
<reference evidence="12" key="1">
    <citation type="submission" date="2021-05" db="EMBL/GenBank/DDBJ databases">
        <title>The genome of the haptophyte Pavlova lutheri (Diacronema luteri, Pavlovales) - a model for lipid biosynthesis in eukaryotic algae.</title>
        <authorList>
            <person name="Hulatt C.J."/>
            <person name="Posewitz M.C."/>
        </authorList>
    </citation>
    <scope>NUCLEOTIDE SEQUENCE</scope>
    <source>
        <strain evidence="12">NIVA-4/92</strain>
    </source>
</reference>
<evidence type="ECO:0000256" key="1">
    <source>
        <dbReference type="ARBA" id="ARBA00000077"/>
    </source>
</evidence>
<dbReference type="InterPro" id="IPR004649">
    <property type="entry name" value="RNase_H2_suA"/>
</dbReference>
<sequence length="302" mass="33240">MELVPSAPLSSGPLQSPLLDGVDYAATEYMLGIDEAGRGPVLGPLVYGCAFCPVSQEPRLRKMGFMDSKVLTEEKRDALWAAMQDRGTNGFLGWDIAVISAEEISKQMLSTNRRSLNALSFDAAIGLIRAVLERGVHVTQVFVDTVGDAAVYQERLERLFPQCAITVAPKADSKYPIVSAASICAKVPRDELTRAWQFVEAGGSLDRAYGSGYPADEETKAWLARSCDPVFGLPRFARFSWSTTQQLLKERAVAVAWPDDEEGGPSQSKMGAYFHKPGDKRATTARHRLFKRSKLHLVKELR</sequence>
<dbReference type="FunFam" id="1.10.10.460:FF:000001">
    <property type="entry name" value="Ribonuclease"/>
    <property type="match status" value="1"/>
</dbReference>
<dbReference type="PROSITE" id="PS51975">
    <property type="entry name" value="RNASE_H_2"/>
    <property type="match status" value="1"/>
</dbReference>
<protein>
    <recommendedName>
        <fullName evidence="9">Ribonuclease</fullName>
        <ecNumber evidence="9">3.1.26.4</ecNumber>
    </recommendedName>
</protein>
<dbReference type="GO" id="GO:0004523">
    <property type="term" value="F:RNA-DNA hybrid ribonuclease activity"/>
    <property type="evidence" value="ECO:0007669"/>
    <property type="project" value="UniProtKB-UniRule"/>
</dbReference>
<dbReference type="PANTHER" id="PTHR10954:SF7">
    <property type="entry name" value="RIBONUCLEASE H2 SUBUNIT A"/>
    <property type="match status" value="1"/>
</dbReference>
<evidence type="ECO:0000259" key="11">
    <source>
        <dbReference type="PROSITE" id="PS51975"/>
    </source>
</evidence>